<dbReference type="GO" id="GO:0003714">
    <property type="term" value="F:transcription corepressor activity"/>
    <property type="evidence" value="ECO:0007669"/>
    <property type="project" value="InterPro"/>
</dbReference>
<dbReference type="STRING" id="7395.A0A1A9VSH9"/>
<organism evidence="7 8">
    <name type="scientific">Glossina austeni</name>
    <name type="common">Savannah tsetse fly</name>
    <dbReference type="NCBI Taxonomy" id="7395"/>
    <lineage>
        <taxon>Eukaryota</taxon>
        <taxon>Metazoa</taxon>
        <taxon>Ecdysozoa</taxon>
        <taxon>Arthropoda</taxon>
        <taxon>Hexapoda</taxon>
        <taxon>Insecta</taxon>
        <taxon>Pterygota</taxon>
        <taxon>Neoptera</taxon>
        <taxon>Endopterygota</taxon>
        <taxon>Diptera</taxon>
        <taxon>Brachycera</taxon>
        <taxon>Muscomorpha</taxon>
        <taxon>Hippoboscoidea</taxon>
        <taxon>Glossinidae</taxon>
        <taxon>Glossina</taxon>
    </lineage>
</organism>
<dbReference type="GO" id="GO:0000122">
    <property type="term" value="P:negative regulation of transcription by RNA polymerase II"/>
    <property type="evidence" value="ECO:0007669"/>
    <property type="project" value="TreeGrafter"/>
</dbReference>
<dbReference type="PROSITE" id="PS01359">
    <property type="entry name" value="ZF_PHD_1"/>
    <property type="match status" value="1"/>
</dbReference>
<dbReference type="InterPro" id="IPR001965">
    <property type="entry name" value="Znf_PHD"/>
</dbReference>
<dbReference type="FunFam" id="3.30.40.10:FF:000164">
    <property type="entry name" value="PHD finger protein 12"/>
    <property type="match status" value="1"/>
</dbReference>
<evidence type="ECO:0000256" key="4">
    <source>
        <dbReference type="PROSITE-ProRule" id="PRU00146"/>
    </source>
</evidence>
<dbReference type="InterPro" id="IPR019786">
    <property type="entry name" value="Zinc_finger_PHD-type_CS"/>
</dbReference>
<dbReference type="InterPro" id="IPR031966">
    <property type="entry name" value="PHF12_MRG-bd"/>
</dbReference>
<dbReference type="InterPro" id="IPR042163">
    <property type="entry name" value="PHF12"/>
</dbReference>
<dbReference type="VEuPathDB" id="VectorBase:GAUT046027"/>
<dbReference type="InterPro" id="IPR019787">
    <property type="entry name" value="Znf_PHD-finger"/>
</dbReference>
<dbReference type="InterPro" id="IPR011011">
    <property type="entry name" value="Znf_FYVE_PHD"/>
</dbReference>
<keyword evidence="3" id="KW-0862">Zinc</keyword>
<dbReference type="PROSITE" id="PS50016">
    <property type="entry name" value="ZF_PHD_2"/>
    <property type="match status" value="1"/>
</dbReference>
<proteinExistence type="predicted"/>
<reference evidence="7" key="1">
    <citation type="submission" date="2020-05" db="UniProtKB">
        <authorList>
            <consortium name="EnsemblMetazoa"/>
        </authorList>
    </citation>
    <scope>IDENTIFICATION</scope>
    <source>
        <strain evidence="7">TTRI</strain>
    </source>
</reference>
<evidence type="ECO:0000313" key="7">
    <source>
        <dbReference type="EnsemblMetazoa" id="GAUT046027-PA"/>
    </source>
</evidence>
<dbReference type="PANTHER" id="PTHR46309:SF1">
    <property type="entry name" value="PHD FINGER PROTEIN 12"/>
    <property type="match status" value="1"/>
</dbReference>
<accession>A0A1A9VSH9</accession>
<dbReference type="Gene3D" id="3.30.40.10">
    <property type="entry name" value="Zinc/RING finger domain, C3HC4 (zinc finger)"/>
    <property type="match status" value="1"/>
</dbReference>
<dbReference type="AlphaFoldDB" id="A0A1A9VSH9"/>
<dbReference type="Proteomes" id="UP000078200">
    <property type="component" value="Unassembled WGS sequence"/>
</dbReference>
<dbReference type="GO" id="GO:0008270">
    <property type="term" value="F:zinc ion binding"/>
    <property type="evidence" value="ECO:0007669"/>
    <property type="project" value="UniProtKB-KW"/>
</dbReference>
<evidence type="ECO:0000256" key="1">
    <source>
        <dbReference type="ARBA" id="ARBA00022723"/>
    </source>
</evidence>
<keyword evidence="1" id="KW-0479">Metal-binding</keyword>
<dbReference type="Gene3D" id="6.10.20.60">
    <property type="entry name" value="PHD finger protein 12"/>
    <property type="match status" value="1"/>
</dbReference>
<dbReference type="InterPro" id="IPR013083">
    <property type="entry name" value="Znf_RING/FYVE/PHD"/>
</dbReference>
<dbReference type="EnsemblMetazoa" id="GAUT046027-RA">
    <property type="protein sequence ID" value="GAUT046027-PA"/>
    <property type="gene ID" value="GAUT046027"/>
</dbReference>
<evidence type="ECO:0000313" key="8">
    <source>
        <dbReference type="Proteomes" id="UP000078200"/>
    </source>
</evidence>
<dbReference type="Pfam" id="PF16737">
    <property type="entry name" value="PHF12_MRG_bd"/>
    <property type="match status" value="1"/>
</dbReference>
<evidence type="ECO:0000256" key="5">
    <source>
        <dbReference type="SAM" id="MobiDB-lite"/>
    </source>
</evidence>
<evidence type="ECO:0000256" key="2">
    <source>
        <dbReference type="ARBA" id="ARBA00022771"/>
    </source>
</evidence>
<dbReference type="Pfam" id="PF00628">
    <property type="entry name" value="PHD"/>
    <property type="match status" value="1"/>
</dbReference>
<dbReference type="SMART" id="SM00249">
    <property type="entry name" value="PHD"/>
    <property type="match status" value="1"/>
</dbReference>
<feature type="domain" description="PHD-type" evidence="6">
    <location>
        <begin position="53"/>
        <end position="102"/>
    </location>
</feature>
<feature type="region of interest" description="Disordered" evidence="5">
    <location>
        <begin position="106"/>
        <end position="140"/>
    </location>
</feature>
<sequence length="232" mass="25764">MSKIESDPNASLSIMEQIQNLIKPPPNEEEKLLLRPTVIKHPYYKRPGRGHNHDLCDACEEGGDLLCCDRCPSSFHLQCHDPPLTEEDIPSGQWLCHNCRMTLKTAPSSSKSSSVERTSATVSGAVNSRPNTPSAGGDLESLPLKIRHLRKRSNSRTSFCSDLSSTEKYLSKLPMGIQKALDPNKKPTPLDELIKAASILNPRQFELPRELEIHTQFPGNDKGKLADYLLIA</sequence>
<keyword evidence="2 4" id="KW-0863">Zinc-finger</keyword>
<dbReference type="CDD" id="cd15533">
    <property type="entry name" value="PHD1_PHF12"/>
    <property type="match status" value="1"/>
</dbReference>
<feature type="compositionally biased region" description="Polar residues" evidence="5">
    <location>
        <begin position="115"/>
        <end position="134"/>
    </location>
</feature>
<dbReference type="PANTHER" id="PTHR46309">
    <property type="entry name" value="PHD FINGER PROTEIN 12"/>
    <property type="match status" value="1"/>
</dbReference>
<dbReference type="InterPro" id="IPR038098">
    <property type="entry name" value="PHF12_MRG-bd_sf"/>
</dbReference>
<evidence type="ECO:0000259" key="6">
    <source>
        <dbReference type="PROSITE" id="PS50016"/>
    </source>
</evidence>
<keyword evidence="8" id="KW-1185">Reference proteome</keyword>
<name>A0A1A9VSH9_GLOAU</name>
<dbReference type="GO" id="GO:0070822">
    <property type="term" value="C:Sin3-type complex"/>
    <property type="evidence" value="ECO:0007669"/>
    <property type="project" value="TreeGrafter"/>
</dbReference>
<dbReference type="SUPFAM" id="SSF57903">
    <property type="entry name" value="FYVE/PHD zinc finger"/>
    <property type="match status" value="1"/>
</dbReference>
<evidence type="ECO:0000256" key="3">
    <source>
        <dbReference type="ARBA" id="ARBA00022833"/>
    </source>
</evidence>
<protein>
    <recommendedName>
        <fullName evidence="6">PHD-type domain-containing protein</fullName>
    </recommendedName>
</protein>